<feature type="domain" description="HTH asnC-type" evidence="4">
    <location>
        <begin position="6"/>
        <end position="67"/>
    </location>
</feature>
<organism evidence="5 6">
    <name type="scientific">Microbacterium gilvum</name>
    <dbReference type="NCBI Taxonomy" id="1336204"/>
    <lineage>
        <taxon>Bacteria</taxon>
        <taxon>Bacillati</taxon>
        <taxon>Actinomycetota</taxon>
        <taxon>Actinomycetes</taxon>
        <taxon>Micrococcales</taxon>
        <taxon>Microbacteriaceae</taxon>
        <taxon>Microbacterium</taxon>
    </lineage>
</organism>
<accession>A0ABP8ZV66</accession>
<name>A0ABP8ZV66_9MICO</name>
<dbReference type="PROSITE" id="PS50956">
    <property type="entry name" value="HTH_ASNC_2"/>
    <property type="match status" value="1"/>
</dbReference>
<dbReference type="SUPFAM" id="SSF46785">
    <property type="entry name" value="Winged helix' DNA-binding domain"/>
    <property type="match status" value="1"/>
</dbReference>
<dbReference type="Gene3D" id="3.30.70.920">
    <property type="match status" value="1"/>
</dbReference>
<sequence>MTASPLDEIDDQLVRALQANSRATLTELSQAVHLGVSATRVRLRSLEERGVVTGHTVHVSPTALGYTLHAVVRVKVHGALYDKITAVLQRNPQIVRALRITGESCYSLEVLATDMNDLERITTELAQVGSITTDLVYETVTDRPAPTPAQRRAQP</sequence>
<dbReference type="PRINTS" id="PR00033">
    <property type="entry name" value="HTHASNC"/>
</dbReference>
<keyword evidence="6" id="KW-1185">Reference proteome</keyword>
<keyword evidence="3" id="KW-0804">Transcription</keyword>
<dbReference type="Pfam" id="PF01037">
    <property type="entry name" value="AsnC_trans_reg"/>
    <property type="match status" value="1"/>
</dbReference>
<dbReference type="Gene3D" id="1.10.10.10">
    <property type="entry name" value="Winged helix-like DNA-binding domain superfamily/Winged helix DNA-binding domain"/>
    <property type="match status" value="1"/>
</dbReference>
<dbReference type="Pfam" id="PF13412">
    <property type="entry name" value="HTH_24"/>
    <property type="match status" value="1"/>
</dbReference>
<protein>
    <submittedName>
        <fullName evidence="5">Lrp/AsnC family transcriptional regulator</fullName>
    </submittedName>
</protein>
<proteinExistence type="predicted"/>
<keyword evidence="1" id="KW-0805">Transcription regulation</keyword>
<gene>
    <name evidence="5" type="ORF">GCM10023351_07560</name>
</gene>
<dbReference type="InterPro" id="IPR036388">
    <property type="entry name" value="WH-like_DNA-bd_sf"/>
</dbReference>
<dbReference type="InterPro" id="IPR019887">
    <property type="entry name" value="Tscrpt_reg_AsnC/Lrp_C"/>
</dbReference>
<dbReference type="SUPFAM" id="SSF54909">
    <property type="entry name" value="Dimeric alpha+beta barrel"/>
    <property type="match status" value="1"/>
</dbReference>
<evidence type="ECO:0000256" key="1">
    <source>
        <dbReference type="ARBA" id="ARBA00023015"/>
    </source>
</evidence>
<dbReference type="Proteomes" id="UP001501645">
    <property type="component" value="Unassembled WGS sequence"/>
</dbReference>
<comment type="caution">
    <text evidence="5">The sequence shown here is derived from an EMBL/GenBank/DDBJ whole genome shotgun (WGS) entry which is preliminary data.</text>
</comment>
<evidence type="ECO:0000259" key="4">
    <source>
        <dbReference type="PROSITE" id="PS50956"/>
    </source>
</evidence>
<dbReference type="InterPro" id="IPR019888">
    <property type="entry name" value="Tscrpt_reg_AsnC-like"/>
</dbReference>
<dbReference type="InterPro" id="IPR000485">
    <property type="entry name" value="AsnC-type_HTH_dom"/>
</dbReference>
<keyword evidence="2" id="KW-0238">DNA-binding</keyword>
<evidence type="ECO:0000256" key="2">
    <source>
        <dbReference type="ARBA" id="ARBA00023125"/>
    </source>
</evidence>
<evidence type="ECO:0000313" key="5">
    <source>
        <dbReference type="EMBL" id="GAA4766731.1"/>
    </source>
</evidence>
<dbReference type="EMBL" id="BAABKO010000001">
    <property type="protein sequence ID" value="GAA4766731.1"/>
    <property type="molecule type" value="Genomic_DNA"/>
</dbReference>
<dbReference type="PANTHER" id="PTHR30154">
    <property type="entry name" value="LEUCINE-RESPONSIVE REGULATORY PROTEIN"/>
    <property type="match status" value="1"/>
</dbReference>
<dbReference type="PANTHER" id="PTHR30154:SF53">
    <property type="entry name" value="HTH-TYPE TRANSCRIPTIONAL REGULATOR LRPC"/>
    <property type="match status" value="1"/>
</dbReference>
<evidence type="ECO:0000313" key="6">
    <source>
        <dbReference type="Proteomes" id="UP001501645"/>
    </source>
</evidence>
<dbReference type="InterPro" id="IPR011008">
    <property type="entry name" value="Dimeric_a/b-barrel"/>
</dbReference>
<dbReference type="SMART" id="SM00344">
    <property type="entry name" value="HTH_ASNC"/>
    <property type="match status" value="1"/>
</dbReference>
<reference evidence="6" key="1">
    <citation type="journal article" date="2019" name="Int. J. Syst. Evol. Microbiol.">
        <title>The Global Catalogue of Microorganisms (GCM) 10K type strain sequencing project: providing services to taxonomists for standard genome sequencing and annotation.</title>
        <authorList>
            <consortium name="The Broad Institute Genomics Platform"/>
            <consortium name="The Broad Institute Genome Sequencing Center for Infectious Disease"/>
            <person name="Wu L."/>
            <person name="Ma J."/>
        </authorList>
    </citation>
    <scope>NUCLEOTIDE SEQUENCE [LARGE SCALE GENOMIC DNA]</scope>
    <source>
        <strain evidence="6">JCM 18537</strain>
    </source>
</reference>
<dbReference type="InterPro" id="IPR036390">
    <property type="entry name" value="WH_DNA-bd_sf"/>
</dbReference>
<dbReference type="RefSeq" id="WP_345436095.1">
    <property type="nucleotide sequence ID" value="NZ_BAABKO010000001.1"/>
</dbReference>
<evidence type="ECO:0000256" key="3">
    <source>
        <dbReference type="ARBA" id="ARBA00023163"/>
    </source>
</evidence>